<dbReference type="Gene3D" id="3.40.630.30">
    <property type="match status" value="1"/>
</dbReference>
<proteinExistence type="predicted"/>
<reference evidence="1" key="2">
    <citation type="submission" date="2017-02" db="EMBL/GenBank/DDBJ databases">
        <title>Diversity of integrative and conjugative elements of Streptococcus salivarius and their intra- and interspecies transfer.</title>
        <authorList>
            <person name="Dahmane N."/>
            <person name="Libante V."/>
            <person name="Charron-Bourgoin F."/>
            <person name="Guedon E."/>
            <person name="Guedon G."/>
            <person name="Leblond-Bourget N."/>
            <person name="Payot S."/>
        </authorList>
    </citation>
    <scope>NUCLEOTIDE SEQUENCE</scope>
    <source>
        <strain evidence="1">N20</strain>
    </source>
</reference>
<name>A0A1R3TE09_STRSL</name>
<sequence length="205" mass="23767">MERKVSVNETLGTVYDIDSEYKLLHVSNKYVDEVTLFVASTYYFSKEYTFTESFDDIYESLQNADAILDKSSETFVLINNQDEICCTAKILKKMDCQCRLPIEKEFGFNLNYFDENHIYEFARFASNGNISFSIIKKMLLKMMQLVPIEEMRTFASIDKEVCRKLIRLGFPLYELGTSKFYIGTETVPIGINIRELKSMMLGVGK</sequence>
<reference evidence="1" key="1">
    <citation type="submission" date="2016-08" db="EMBL/GenBank/DDBJ databases">
        <authorList>
            <person name="Seilhamer J.J."/>
        </authorList>
    </citation>
    <scope>NUCLEOTIDE SEQUENCE</scope>
    <source>
        <strain evidence="1">N20</strain>
    </source>
</reference>
<evidence type="ECO:0000313" key="1">
    <source>
        <dbReference type="EMBL" id="SCW20968.1"/>
    </source>
</evidence>
<organism evidence="1">
    <name type="scientific">Streptococcus salivarius</name>
    <dbReference type="NCBI Taxonomy" id="1304"/>
    <lineage>
        <taxon>Bacteria</taxon>
        <taxon>Bacillati</taxon>
        <taxon>Bacillota</taxon>
        <taxon>Bacilli</taxon>
        <taxon>Lactobacillales</taxon>
        <taxon>Streptococcaceae</taxon>
        <taxon>Streptococcus</taxon>
    </lineage>
</organism>
<accession>A0A1R3TE09</accession>
<protein>
    <submittedName>
        <fullName evidence="1">Uncharacterized protein</fullName>
    </submittedName>
</protein>
<dbReference type="EMBL" id="LT622836">
    <property type="protein sequence ID" value="SCW20968.1"/>
    <property type="molecule type" value="Genomic_DNA"/>
</dbReference>
<dbReference type="RefSeq" id="WP_138261792.1">
    <property type="nucleotide sequence ID" value="NZ_JADNGE010000014.1"/>
</dbReference>
<dbReference type="AlphaFoldDB" id="A0A1R3TE09"/>